<accession>Q2Y575</accession>
<geneLocation type="plasmid" evidence="1">
    <name>2</name>
</geneLocation>
<reference evidence="1" key="2">
    <citation type="submission" date="2005-08" db="EMBL/GenBank/DDBJ databases">
        <title>Complete sequence of Plasmid 2 of Nitrosospira multiformis ATCC 25196.</title>
        <authorList>
            <consortium name="US DOE Joint Genome Institute"/>
            <person name="Copeland A."/>
            <person name="Lucas S."/>
            <person name="Lapidus A."/>
            <person name="Barry K."/>
            <person name="Detter J.C."/>
            <person name="Glavina T."/>
            <person name="Hammon N."/>
            <person name="Israni S."/>
            <person name="Pitluck S."/>
            <person name="Chain P."/>
            <person name="Malfatti S."/>
            <person name="Shin M."/>
            <person name="Vergez L."/>
            <person name="Schmutz J."/>
            <person name="Larimer F."/>
            <person name="Land M."/>
            <person name="Hauser L."/>
            <person name="Kyrpides N."/>
            <person name="Lykidis A."/>
            <person name="Richardson P."/>
        </authorList>
    </citation>
    <scope>NUCLEOTIDE SEQUENCE</scope>
    <source>
        <strain evidence="1">ATCC 25196</strain>
        <plasmid evidence="1">2</plasmid>
    </source>
</reference>
<organism evidence="1 3">
    <name type="scientific">Nitrosospira multiformis (strain ATCC 25196 / NCIMB 11849 / C 71)</name>
    <dbReference type="NCBI Taxonomy" id="323848"/>
    <lineage>
        <taxon>Bacteria</taxon>
        <taxon>Pseudomonadati</taxon>
        <taxon>Pseudomonadota</taxon>
        <taxon>Betaproteobacteria</taxon>
        <taxon>Nitrosomonadales</taxon>
        <taxon>Nitrosomonadaceae</taxon>
        <taxon>Nitrosospira</taxon>
    </lineage>
</organism>
<sequence length="103" mass="12226">MKYSLPHDQMHSRVITAPDGIDHLITMGGWYWNSLDWMHNETDWKNIDFIELAWKTAKQMENDGTMENPGNLPAEFQLAFKYHIWFRMKDLINKEDGIVNDNI</sequence>
<reference evidence="3" key="1">
    <citation type="submission" date="2005-08" db="EMBL/GenBank/DDBJ databases">
        <title>Complete sequence of plasmid 2 of Nitrosospira multiformis ATCC 25196.</title>
        <authorList>
            <person name="Copeland A."/>
            <person name="Lucas S."/>
            <person name="Lapidus A."/>
            <person name="Barry K."/>
            <person name="Detter J.C."/>
            <person name="Glavina T."/>
            <person name="Hammon N."/>
            <person name="Israni S."/>
            <person name="Pitluck S."/>
            <person name="Chain P."/>
            <person name="Malfatti S."/>
            <person name="Shin M."/>
            <person name="Vergez L."/>
            <person name="Schmutz J."/>
            <person name="Larimer F."/>
            <person name="Land M."/>
            <person name="Hauser L."/>
            <person name="Kyrpides N."/>
            <person name="Lykidis A."/>
            <person name="Richardson P."/>
        </authorList>
    </citation>
    <scope>NUCLEOTIDE SEQUENCE [LARGE SCALE GENOMIC DNA]</scope>
    <source>
        <strain evidence="3">ATCC 25196 / NCIMB 11849 / C 71</strain>
        <plasmid evidence="3">pNITMU2</plasmid>
    </source>
</reference>
<protein>
    <submittedName>
        <fullName evidence="1">Uncharacterized protein</fullName>
    </submittedName>
</protein>
<proteinExistence type="predicted"/>
<dbReference type="Proteomes" id="UP000236751">
    <property type="component" value="Unassembled WGS sequence"/>
</dbReference>
<evidence type="ECO:0000313" key="4">
    <source>
        <dbReference type="Proteomes" id="UP000236751"/>
    </source>
</evidence>
<evidence type="ECO:0000313" key="3">
    <source>
        <dbReference type="Proteomes" id="UP000002718"/>
    </source>
</evidence>
<name>Q2Y575_NITMU</name>
<dbReference type="KEGG" id="nmu:NmulC_2792"/>
<evidence type="ECO:0000313" key="2">
    <source>
        <dbReference type="EMBL" id="SEG16644.1"/>
    </source>
</evidence>
<dbReference type="AlphaFoldDB" id="Q2Y575"/>
<keyword evidence="1" id="KW-0614">Plasmid</keyword>
<reference evidence="2 4" key="4">
    <citation type="submission" date="2016-10" db="EMBL/GenBank/DDBJ databases">
        <authorList>
            <person name="de Groot N.N."/>
        </authorList>
    </citation>
    <scope>NUCLEOTIDE SEQUENCE [LARGE SCALE GENOMIC DNA]</scope>
    <source>
        <strain evidence="2 4">Nl13</strain>
    </source>
</reference>
<dbReference type="HOGENOM" id="CLU_2260793_0_0_4"/>
<reference evidence="1 3" key="3">
    <citation type="journal article" date="2008" name="Appl. Environ. Microbiol.">
        <title>Complete genome sequence of Nitrosospira multiformis, an ammonia-oxidizing bacterium from the soil environment.</title>
        <authorList>
            <person name="Norton J.M."/>
            <person name="Klotz M.G."/>
            <person name="Stein L.Y."/>
            <person name="Arp D.J."/>
            <person name="Bottomley P.J."/>
            <person name="Chain P.S."/>
            <person name="Hauser L.J."/>
            <person name="Land M.L."/>
            <person name="Larimer F.W."/>
            <person name="Shin M.W."/>
            <person name="Starkenburg S.R."/>
        </authorList>
    </citation>
    <scope>NUCLEOTIDE SEQUENCE [LARGE SCALE GENOMIC DNA]</scope>
    <source>
        <strain evidence="1">ATCC 25196</strain>
        <strain evidence="3">ATCC 25196 / NCIMB 11849 / C 71</strain>
        <plasmid evidence="1">2</plasmid>
        <plasmid evidence="3">pNITMU2</plasmid>
    </source>
</reference>
<dbReference type="EMBL" id="FNVK01000040">
    <property type="protein sequence ID" value="SEG16644.1"/>
    <property type="molecule type" value="Genomic_DNA"/>
</dbReference>
<dbReference type="Proteomes" id="UP000002718">
    <property type="component" value="Plasmid 2"/>
</dbReference>
<dbReference type="RefSeq" id="WP_011382079.1">
    <property type="nucleotide sequence ID" value="NC_007616.1"/>
</dbReference>
<geneLocation type="plasmid" evidence="3">
    <name>pNITMU2</name>
</geneLocation>
<keyword evidence="3" id="KW-1185">Reference proteome</keyword>
<dbReference type="EMBL" id="CP000105">
    <property type="protein sequence ID" value="ABB76096.1"/>
    <property type="molecule type" value="Genomic_DNA"/>
</dbReference>
<evidence type="ECO:0000313" key="1">
    <source>
        <dbReference type="EMBL" id="ABB76096.1"/>
    </source>
</evidence>
<gene>
    <name evidence="1" type="ordered locus">NmulC_2792</name>
    <name evidence="2" type="ORF">SAMN05216403_1409</name>
</gene>